<reference evidence="2" key="1">
    <citation type="submission" date="2022-01" db="EMBL/GenBank/DDBJ databases">
        <title>Collection of gut derived symbiotic bacterial strains cultured from healthy donors.</title>
        <authorList>
            <person name="Lin H."/>
            <person name="Kohout C."/>
            <person name="Waligurski E."/>
            <person name="Pamer E.G."/>
        </authorList>
    </citation>
    <scope>NUCLEOTIDE SEQUENCE</scope>
    <source>
        <strain evidence="2">DFI.5.49</strain>
    </source>
</reference>
<comment type="caution">
    <text evidence="2">The sequence shown here is derived from an EMBL/GenBank/DDBJ whole genome shotgun (WGS) entry which is preliminary data.</text>
</comment>
<dbReference type="EMBL" id="JAKNFS010000130">
    <property type="protein sequence ID" value="MCG4767442.1"/>
    <property type="molecule type" value="Genomic_DNA"/>
</dbReference>
<feature type="compositionally biased region" description="Polar residues" evidence="1">
    <location>
        <begin position="53"/>
        <end position="70"/>
    </location>
</feature>
<accession>A0AAE3F7M0</accession>
<dbReference type="AlphaFoldDB" id="A0AAE3F7M0"/>
<evidence type="ECO:0000256" key="1">
    <source>
        <dbReference type="SAM" id="MobiDB-lite"/>
    </source>
</evidence>
<feature type="non-terminal residue" evidence="2">
    <location>
        <position position="1"/>
    </location>
</feature>
<name>A0AAE3F7M0_9FIRM</name>
<proteinExistence type="predicted"/>
<evidence type="ECO:0000313" key="3">
    <source>
        <dbReference type="Proteomes" id="UP001199915"/>
    </source>
</evidence>
<dbReference type="Proteomes" id="UP001199915">
    <property type="component" value="Unassembled WGS sequence"/>
</dbReference>
<evidence type="ECO:0000313" key="2">
    <source>
        <dbReference type="EMBL" id="MCG4767442.1"/>
    </source>
</evidence>
<dbReference type="Gene3D" id="2.20.230.30">
    <property type="match status" value="1"/>
</dbReference>
<protein>
    <submittedName>
        <fullName evidence="2">Uncharacterized protein</fullName>
    </submittedName>
</protein>
<feature type="non-terminal residue" evidence="2">
    <location>
        <position position="79"/>
    </location>
</feature>
<sequence length="79" mass="8111">DYVAQTGQNGSTISTTTYEVDTNTGALINPNTQTTTIDPINQIVEYGPVAGGTTYQADPTLPAGQTSTVPGQPGDPNDP</sequence>
<feature type="region of interest" description="Disordered" evidence="1">
    <location>
        <begin position="50"/>
        <end position="79"/>
    </location>
</feature>
<organism evidence="2 3">
    <name type="scientific">Fusicatenibacter saccharivorans</name>
    <dbReference type="NCBI Taxonomy" id="1150298"/>
    <lineage>
        <taxon>Bacteria</taxon>
        <taxon>Bacillati</taxon>
        <taxon>Bacillota</taxon>
        <taxon>Clostridia</taxon>
        <taxon>Lachnospirales</taxon>
        <taxon>Lachnospiraceae</taxon>
        <taxon>Fusicatenibacter</taxon>
    </lineage>
</organism>
<gene>
    <name evidence="2" type="ORF">L0N21_18400</name>
</gene>